<name>A9U5T8_PHYPA</name>
<sequence>MTKRTIIELEGILRVIIQGRRAGRSSSFVRSACCAPTGARIMTLIVKGISFGGLYEHRCRPTCGKLDSVRFCQVYRRGNGSSGGNLIMVQQMLVLGVCSRNVYVQYGWSNQTIAHGKFHDARSRWYLISLKSPVTGSKIQRSCRRAEEGDDEVEPHRPKSFPTEYVSCRVCISCCKKSWRGTRMCPEQVQSNNIQNSSCLDESIFSHMSTWGRVGNFNTAMKCLIIFCEHEAFVHSKRSICSLLPATMLQTWAFSKYIIIHRKVIHTALRCLKGGSTSLQDAHRLHTIGNHVSPSLDSVYYIFELNLDSCRFSC</sequence>
<organism>
    <name type="scientific">Physcomitrium patens</name>
    <name type="common">Spreading-leaved earth moss</name>
    <name type="synonym">Physcomitrella patens</name>
    <dbReference type="NCBI Taxonomy" id="3218"/>
    <lineage>
        <taxon>Eukaryota</taxon>
        <taxon>Viridiplantae</taxon>
        <taxon>Streptophyta</taxon>
        <taxon>Embryophyta</taxon>
        <taxon>Bryophyta</taxon>
        <taxon>Bryophytina</taxon>
        <taxon>Bryopsida</taxon>
        <taxon>Funariidae</taxon>
        <taxon>Funariales</taxon>
        <taxon>Funariaceae</taxon>
        <taxon>Physcomitrium</taxon>
    </lineage>
</organism>
<reference evidence="1" key="1">
    <citation type="journal article" date="2008" name="Science">
        <title>The Physcomitrella genome reveals evolutionary insights into the conquest of land by plants.</title>
        <authorList>
            <person name="Rensing S."/>
            <person name="Lang D."/>
            <person name="Zimmer A."/>
            <person name="Terry A."/>
            <person name="Salamov A."/>
            <person name="Shapiro H."/>
            <person name="Nishiyama T."/>
            <person name="Perroud P.-F."/>
            <person name="Lindquist E."/>
            <person name="Kamisugi Y."/>
            <person name="Tanahashi T."/>
            <person name="Sakakibara K."/>
            <person name="Fujita T."/>
            <person name="Oishi K."/>
            <person name="Shin-I T."/>
            <person name="Kuroki Y."/>
            <person name="Toyoda A."/>
            <person name="Suzuki Y."/>
            <person name="Hashimoto A."/>
            <person name="Yamaguchi K."/>
            <person name="Sugano A."/>
            <person name="Kohara Y."/>
            <person name="Fujiyama A."/>
            <person name="Anterola A."/>
            <person name="Aoki S."/>
            <person name="Ashton N."/>
            <person name="Barbazuk W.B."/>
            <person name="Barker E."/>
            <person name="Bennetzen J."/>
            <person name="Bezanilla M."/>
            <person name="Blankenship R."/>
            <person name="Cho S.H."/>
            <person name="Dutcher S."/>
            <person name="Estelle M."/>
            <person name="Fawcett J.A."/>
            <person name="Gundlach H."/>
            <person name="Hanada K."/>
            <person name="Heyl A."/>
            <person name="Hicks K.A."/>
            <person name="Hugh J."/>
            <person name="Lohr M."/>
            <person name="Mayer K."/>
            <person name="Melkozernov A."/>
            <person name="Murata T."/>
            <person name="Nelson D."/>
            <person name="Pils B."/>
            <person name="Prigge M."/>
            <person name="Reiss B."/>
            <person name="Renner T."/>
            <person name="Rombauts S."/>
            <person name="Rushton P."/>
            <person name="Sanderfoot A."/>
            <person name="Schween G."/>
            <person name="Shiu S.-H."/>
            <person name="Stueber K."/>
            <person name="Theodoulou F.L."/>
            <person name="Tu H."/>
            <person name="Van de Peer Y."/>
            <person name="Verrier P.J."/>
            <person name="Waters E."/>
            <person name="Wood A."/>
            <person name="Yang L."/>
            <person name="Cove D."/>
            <person name="Cuming A."/>
            <person name="Hasebe M."/>
            <person name="Lucas S."/>
            <person name="Mishler D.B."/>
            <person name="Reski R."/>
            <person name="Grigoriev I."/>
            <person name="Quatrano R.S."/>
            <person name="Boore J.L."/>
        </authorList>
    </citation>
    <scope>NUCLEOTIDE SEQUENCE [LARGE SCALE GENOMIC DNA]</scope>
</reference>
<gene>
    <name evidence="1" type="ORF">PHYPADRAFT_102821</name>
</gene>
<proteinExistence type="predicted"/>
<dbReference type="EMBL" id="DS545627">
    <property type="protein sequence ID" value="EDQ48964.1"/>
    <property type="molecule type" value="Genomic_DNA"/>
</dbReference>
<evidence type="ECO:0000313" key="1">
    <source>
        <dbReference type="EMBL" id="EDQ48964.1"/>
    </source>
</evidence>
<dbReference type="AlphaFoldDB" id="A9U5T8"/>
<accession>A9U5T8</accession>
<protein>
    <submittedName>
        <fullName evidence="1">Predicted protein</fullName>
    </submittedName>
</protein>